<proteinExistence type="predicted"/>
<dbReference type="Proteomes" id="UP001630127">
    <property type="component" value="Unassembled WGS sequence"/>
</dbReference>
<evidence type="ECO:0000256" key="1">
    <source>
        <dbReference type="SAM" id="MobiDB-lite"/>
    </source>
</evidence>
<accession>A0ABD2YUW7</accession>
<sequence length="121" mass="11658">MTLFNRTEVIFRIKFCLYKSTCLDLIFQPKAAEYFKMGGNGSSSGGGDKGSGGGGKGSGGSCGGGKGGSGGSCKGGSCGSGGGGGGLIKAPGGGGSYISRAGFEANPRGYFSGLCGSQKGK</sequence>
<protein>
    <submittedName>
        <fullName evidence="2">Uncharacterized protein</fullName>
    </submittedName>
</protein>
<dbReference type="EMBL" id="JBJUIK010000012">
    <property type="protein sequence ID" value="KAL3510649.1"/>
    <property type="molecule type" value="Genomic_DNA"/>
</dbReference>
<reference evidence="2 3" key="1">
    <citation type="submission" date="2024-11" db="EMBL/GenBank/DDBJ databases">
        <title>A near-complete genome assembly of Cinchona calisaya.</title>
        <authorList>
            <person name="Lian D.C."/>
            <person name="Zhao X.W."/>
            <person name="Wei L."/>
        </authorList>
    </citation>
    <scope>NUCLEOTIDE SEQUENCE [LARGE SCALE GENOMIC DNA]</scope>
    <source>
        <tissue evidence="2">Nenye</tissue>
    </source>
</reference>
<keyword evidence="3" id="KW-1185">Reference proteome</keyword>
<comment type="caution">
    <text evidence="2">The sequence shown here is derived from an EMBL/GenBank/DDBJ whole genome shotgun (WGS) entry which is preliminary data.</text>
</comment>
<feature type="region of interest" description="Disordered" evidence="1">
    <location>
        <begin position="41"/>
        <end position="72"/>
    </location>
</feature>
<dbReference type="AlphaFoldDB" id="A0ABD2YUW7"/>
<gene>
    <name evidence="2" type="ORF">ACH5RR_030050</name>
</gene>
<organism evidence="2 3">
    <name type="scientific">Cinchona calisaya</name>
    <dbReference type="NCBI Taxonomy" id="153742"/>
    <lineage>
        <taxon>Eukaryota</taxon>
        <taxon>Viridiplantae</taxon>
        <taxon>Streptophyta</taxon>
        <taxon>Embryophyta</taxon>
        <taxon>Tracheophyta</taxon>
        <taxon>Spermatophyta</taxon>
        <taxon>Magnoliopsida</taxon>
        <taxon>eudicotyledons</taxon>
        <taxon>Gunneridae</taxon>
        <taxon>Pentapetalae</taxon>
        <taxon>asterids</taxon>
        <taxon>lamiids</taxon>
        <taxon>Gentianales</taxon>
        <taxon>Rubiaceae</taxon>
        <taxon>Cinchonoideae</taxon>
        <taxon>Cinchoneae</taxon>
        <taxon>Cinchona</taxon>
    </lineage>
</organism>
<evidence type="ECO:0000313" key="3">
    <source>
        <dbReference type="Proteomes" id="UP001630127"/>
    </source>
</evidence>
<dbReference type="PANTHER" id="PTHR33333">
    <property type="entry name" value="ERYTHROCYTE MEMBRANE PROTEIN 1-LIKE"/>
    <property type="match status" value="1"/>
</dbReference>
<dbReference type="InterPro" id="IPR039926">
    <property type="entry name" value="Egg_app_1"/>
</dbReference>
<dbReference type="PANTHER" id="PTHR33333:SF38">
    <property type="entry name" value="EXPRESSED PROTEIN"/>
    <property type="match status" value="1"/>
</dbReference>
<evidence type="ECO:0000313" key="2">
    <source>
        <dbReference type="EMBL" id="KAL3510649.1"/>
    </source>
</evidence>
<name>A0ABD2YUW7_9GENT</name>